<dbReference type="InterPro" id="IPR010213">
    <property type="entry name" value="TF_NusA"/>
</dbReference>
<reference evidence="10" key="1">
    <citation type="journal article" date="2014" name="Int. J. Syst. Evol. Microbiol.">
        <title>Complete genome sequence of Corynebacterium casei LMG S-19264T (=DSM 44701T), isolated from a smear-ripened cheese.</title>
        <authorList>
            <consortium name="US DOE Joint Genome Institute (JGI-PGF)"/>
            <person name="Walter F."/>
            <person name="Albersmeier A."/>
            <person name="Kalinowski J."/>
            <person name="Ruckert C."/>
        </authorList>
    </citation>
    <scope>NUCLEOTIDE SEQUENCE</scope>
    <source>
        <strain evidence="10">KCTC 32437</strain>
    </source>
</reference>
<dbReference type="FunFam" id="3.30.300.20:FF:000005">
    <property type="entry name" value="Transcription termination/antitermination protein NusA"/>
    <property type="match status" value="1"/>
</dbReference>
<dbReference type="InterPro" id="IPR036555">
    <property type="entry name" value="NusA_N_sf"/>
</dbReference>
<organism evidence="10 11">
    <name type="scientific">Devosia pacifica</name>
    <dbReference type="NCBI Taxonomy" id="1335967"/>
    <lineage>
        <taxon>Bacteria</taxon>
        <taxon>Pseudomonadati</taxon>
        <taxon>Pseudomonadota</taxon>
        <taxon>Alphaproteobacteria</taxon>
        <taxon>Hyphomicrobiales</taxon>
        <taxon>Devosiaceae</taxon>
        <taxon>Devosia</taxon>
    </lineage>
</organism>
<comment type="subcellular location">
    <subcellularLocation>
        <location evidence="7">Cytoplasm</location>
    </subcellularLocation>
</comment>
<dbReference type="Pfam" id="PF00575">
    <property type="entry name" value="S1"/>
    <property type="match status" value="1"/>
</dbReference>
<dbReference type="EMBL" id="BMZE01000002">
    <property type="protein sequence ID" value="GHA20909.1"/>
    <property type="molecule type" value="Genomic_DNA"/>
</dbReference>
<dbReference type="InterPro" id="IPR010995">
    <property type="entry name" value="DNA_repair_Rad51/TF_NusA_a-hlx"/>
</dbReference>
<evidence type="ECO:0000256" key="3">
    <source>
        <dbReference type="ARBA" id="ARBA00022814"/>
    </source>
</evidence>
<accession>A0A918S205</accession>
<comment type="function">
    <text evidence="7">Participates in both transcription termination and antitermination.</text>
</comment>
<sequence length="535" mass="59656">MAVSANRLELLQIADAVAREKSIDRMIVIEAMQDAIEKAAKARYGAETEVKAEINPRSGELRMWRLLEIVADVEEPSRQVTLDFAKAKSPNAKLGDFLTEPLPPIEFGRIAAQSAKQVIVQKVRDAERDRMYDEYSGRIGEVVNGTVKRVEYGNVIVDLGRGEGIIRRDELIPRELYRYGDRVRAYIYDVRREQRGPQIFLSRTHPQFMAKLFMQEVPEIYDGIITIRSIARDPGSRAKIAVTSSDSSIDPVGACVGMRGSRVQAVVGELQGEKIDIIPWTDSIADLVVSALQPADVAKVVLDEQAERIEVVVPDEQLSLAIGRRGQNVRLASQLIGWDIDILTEQEESERRNKEFTERSGLFMEALDVDEMVAQLLASEGFSTVEELAYVDLVEIASIEGFDEETASEIQNRASEYLAEIERGQDEERVKLGVSEELYDIAGLNAAMLVALGQEDIKTVEDFAGCAADDLVGWTERKDGEVKRFDGTFKDFPVSREEAEDMIMQARLKAGWITEDELADASGEDESEASEEEAV</sequence>
<dbReference type="Gene3D" id="3.30.300.20">
    <property type="match status" value="2"/>
</dbReference>
<dbReference type="Pfam" id="PF08529">
    <property type="entry name" value="NusA_N"/>
    <property type="match status" value="1"/>
</dbReference>
<evidence type="ECO:0000313" key="10">
    <source>
        <dbReference type="EMBL" id="GHA20909.1"/>
    </source>
</evidence>
<evidence type="ECO:0000256" key="2">
    <source>
        <dbReference type="ARBA" id="ARBA00022490"/>
    </source>
</evidence>
<dbReference type="InterPro" id="IPR058582">
    <property type="entry name" value="KH_NusA_2nd"/>
</dbReference>
<dbReference type="SMART" id="SM00322">
    <property type="entry name" value="KH"/>
    <property type="match status" value="2"/>
</dbReference>
<dbReference type="InterPro" id="IPR013735">
    <property type="entry name" value="TF_NusA_N"/>
</dbReference>
<keyword evidence="11" id="KW-1185">Reference proteome</keyword>
<keyword evidence="5 7" id="KW-0805">Transcription regulation</keyword>
<reference evidence="10" key="2">
    <citation type="submission" date="2020-09" db="EMBL/GenBank/DDBJ databases">
        <authorList>
            <person name="Sun Q."/>
            <person name="Kim S."/>
        </authorList>
    </citation>
    <scope>NUCLEOTIDE SEQUENCE</scope>
    <source>
        <strain evidence="10">KCTC 32437</strain>
    </source>
</reference>
<dbReference type="CDD" id="cd22529">
    <property type="entry name" value="KH-II_NusA_rpt2"/>
    <property type="match status" value="1"/>
</dbReference>
<dbReference type="SUPFAM" id="SSF50249">
    <property type="entry name" value="Nucleic acid-binding proteins"/>
    <property type="match status" value="1"/>
</dbReference>
<gene>
    <name evidence="7 10" type="primary">nusA</name>
    <name evidence="10" type="ORF">GCM10007989_15090</name>
</gene>
<evidence type="ECO:0000313" key="11">
    <source>
        <dbReference type="Proteomes" id="UP000646579"/>
    </source>
</evidence>
<dbReference type="Gene3D" id="3.30.1480.10">
    <property type="entry name" value="NusA, N-terminal domain"/>
    <property type="match status" value="1"/>
</dbReference>
<comment type="subunit">
    <text evidence="7">Monomer. Binds directly to the core enzyme of the DNA-dependent RNA polymerase and to nascent RNA.</text>
</comment>
<dbReference type="GO" id="GO:0006353">
    <property type="term" value="P:DNA-templated transcription termination"/>
    <property type="evidence" value="ECO:0007669"/>
    <property type="project" value="UniProtKB-UniRule"/>
</dbReference>
<dbReference type="Gene3D" id="1.10.150.20">
    <property type="entry name" value="5' to 3' exonuclease, C-terminal subdomain"/>
    <property type="match status" value="2"/>
</dbReference>
<dbReference type="InterPro" id="IPR003029">
    <property type="entry name" value="S1_domain"/>
</dbReference>
<keyword evidence="3 7" id="KW-0889">Transcription antitermination</keyword>
<dbReference type="InterPro" id="IPR025249">
    <property type="entry name" value="TF_NusA_KH_1st"/>
</dbReference>
<evidence type="ECO:0000259" key="9">
    <source>
        <dbReference type="PROSITE" id="PS50126"/>
    </source>
</evidence>
<comment type="caution">
    <text evidence="10">The sequence shown here is derived from an EMBL/GenBank/DDBJ whole genome shotgun (WGS) entry which is preliminary data.</text>
</comment>
<keyword evidence="2 7" id="KW-0963">Cytoplasm</keyword>
<dbReference type="GO" id="GO:0003700">
    <property type="term" value="F:DNA-binding transcription factor activity"/>
    <property type="evidence" value="ECO:0007669"/>
    <property type="project" value="InterPro"/>
</dbReference>
<dbReference type="GO" id="GO:0005829">
    <property type="term" value="C:cytosol"/>
    <property type="evidence" value="ECO:0007669"/>
    <property type="project" value="TreeGrafter"/>
</dbReference>
<name>A0A918S205_9HYPH</name>
<dbReference type="InterPro" id="IPR009019">
    <property type="entry name" value="KH_sf_prok-type"/>
</dbReference>
<feature type="domain" description="S1 motif" evidence="9">
    <location>
        <begin position="140"/>
        <end position="204"/>
    </location>
</feature>
<dbReference type="SUPFAM" id="SSF69705">
    <property type="entry name" value="Transcription factor NusA, N-terminal domain"/>
    <property type="match status" value="1"/>
</dbReference>
<evidence type="ECO:0000256" key="7">
    <source>
        <dbReference type="HAMAP-Rule" id="MF_00945"/>
    </source>
</evidence>
<keyword evidence="4 7" id="KW-0694">RNA-binding</keyword>
<dbReference type="RefSeq" id="WP_189424914.1">
    <property type="nucleotide sequence ID" value="NZ_BMZE01000002.1"/>
</dbReference>
<dbReference type="InterPro" id="IPR030842">
    <property type="entry name" value="TF_NusA_bacterial"/>
</dbReference>
<dbReference type="Pfam" id="PF14520">
    <property type="entry name" value="HHH_5"/>
    <property type="match status" value="1"/>
</dbReference>
<comment type="similarity">
    <text evidence="7">Belongs to the NusA family.</text>
</comment>
<dbReference type="GO" id="GO:0031564">
    <property type="term" value="P:transcription antitermination"/>
    <property type="evidence" value="ECO:0007669"/>
    <property type="project" value="UniProtKB-UniRule"/>
</dbReference>
<dbReference type="InterPro" id="IPR010214">
    <property type="entry name" value="Tscrpt_termin_fac_NusA_C_rpt"/>
</dbReference>
<dbReference type="Pfam" id="PF13184">
    <property type="entry name" value="KH_NusA_1st"/>
    <property type="match status" value="1"/>
</dbReference>
<dbReference type="InterPro" id="IPR015946">
    <property type="entry name" value="KH_dom-like_a/b"/>
</dbReference>
<dbReference type="FunFam" id="2.40.50.140:FF:000058">
    <property type="entry name" value="Transcription termination/antitermination protein NusA"/>
    <property type="match status" value="1"/>
</dbReference>
<dbReference type="AlphaFoldDB" id="A0A918S205"/>
<protein>
    <recommendedName>
        <fullName evidence="7">Transcription termination/antitermination protein NusA</fullName>
    </recommendedName>
</protein>
<dbReference type="NCBIfam" id="TIGR01953">
    <property type="entry name" value="NusA"/>
    <property type="match status" value="1"/>
</dbReference>
<dbReference type="SMART" id="SM00316">
    <property type="entry name" value="S1"/>
    <property type="match status" value="1"/>
</dbReference>
<proteinExistence type="inferred from homology"/>
<dbReference type="InterPro" id="IPR012340">
    <property type="entry name" value="NA-bd_OB-fold"/>
</dbReference>
<keyword evidence="1 7" id="KW-0806">Transcription termination</keyword>
<dbReference type="Gene3D" id="2.40.50.140">
    <property type="entry name" value="Nucleic acid-binding proteins"/>
    <property type="match status" value="1"/>
</dbReference>
<evidence type="ECO:0000256" key="5">
    <source>
        <dbReference type="ARBA" id="ARBA00023015"/>
    </source>
</evidence>
<dbReference type="FunFam" id="3.30.300.20:FF:000002">
    <property type="entry name" value="Transcription termination/antitermination protein NusA"/>
    <property type="match status" value="1"/>
</dbReference>
<dbReference type="NCBIfam" id="TIGR01954">
    <property type="entry name" value="nusA_Cterm_rpt"/>
    <property type="match status" value="1"/>
</dbReference>
<dbReference type="Proteomes" id="UP000646579">
    <property type="component" value="Unassembled WGS sequence"/>
</dbReference>
<dbReference type="Pfam" id="PF26594">
    <property type="entry name" value="KH_NusA_2nd"/>
    <property type="match status" value="1"/>
</dbReference>
<keyword evidence="6 7" id="KW-0804">Transcription</keyword>
<evidence type="ECO:0000256" key="6">
    <source>
        <dbReference type="ARBA" id="ARBA00023163"/>
    </source>
</evidence>
<dbReference type="PANTHER" id="PTHR22648:SF0">
    <property type="entry name" value="TRANSCRIPTION TERMINATION_ANTITERMINATION PROTEIN NUSA"/>
    <property type="match status" value="1"/>
</dbReference>
<evidence type="ECO:0000256" key="8">
    <source>
        <dbReference type="SAM" id="MobiDB-lite"/>
    </source>
</evidence>
<dbReference type="PROSITE" id="PS50084">
    <property type="entry name" value="KH_TYPE_1"/>
    <property type="match status" value="1"/>
</dbReference>
<dbReference type="HAMAP" id="MF_00945_B">
    <property type="entry name" value="NusA_B"/>
    <property type="match status" value="1"/>
</dbReference>
<dbReference type="GO" id="GO:0000166">
    <property type="term" value="F:nucleotide binding"/>
    <property type="evidence" value="ECO:0007669"/>
    <property type="project" value="InterPro"/>
</dbReference>
<evidence type="ECO:0000256" key="4">
    <source>
        <dbReference type="ARBA" id="ARBA00022884"/>
    </source>
</evidence>
<evidence type="ECO:0000256" key="1">
    <source>
        <dbReference type="ARBA" id="ARBA00022472"/>
    </source>
</evidence>
<dbReference type="CDD" id="cd02134">
    <property type="entry name" value="KH-II_NusA_rpt1"/>
    <property type="match status" value="1"/>
</dbReference>
<dbReference type="InterPro" id="IPR004087">
    <property type="entry name" value="KH_dom"/>
</dbReference>
<dbReference type="PROSITE" id="PS50126">
    <property type="entry name" value="S1"/>
    <property type="match status" value="1"/>
</dbReference>
<dbReference type="PANTHER" id="PTHR22648">
    <property type="entry name" value="TRANSCRIPTION TERMINATION FACTOR NUSA"/>
    <property type="match status" value="1"/>
</dbReference>
<dbReference type="CDD" id="cd04455">
    <property type="entry name" value="S1_NusA"/>
    <property type="match status" value="1"/>
</dbReference>
<dbReference type="GO" id="GO:0003723">
    <property type="term" value="F:RNA binding"/>
    <property type="evidence" value="ECO:0007669"/>
    <property type="project" value="UniProtKB-UniRule"/>
</dbReference>
<feature type="region of interest" description="Disordered" evidence="8">
    <location>
        <begin position="515"/>
        <end position="535"/>
    </location>
</feature>
<dbReference type="SUPFAM" id="SSF47794">
    <property type="entry name" value="Rad51 N-terminal domain-like"/>
    <property type="match status" value="1"/>
</dbReference>
<dbReference type="SUPFAM" id="SSF54814">
    <property type="entry name" value="Prokaryotic type KH domain (KH-domain type II)"/>
    <property type="match status" value="2"/>
</dbReference>